<dbReference type="PROSITE" id="PS50207">
    <property type="entry name" value="CASPASE_P10"/>
    <property type="match status" value="1"/>
</dbReference>
<dbReference type="Proteomes" id="UP000593567">
    <property type="component" value="Unassembled WGS sequence"/>
</dbReference>
<dbReference type="InterPro" id="IPR011600">
    <property type="entry name" value="Pept_C14_caspase"/>
</dbReference>
<evidence type="ECO:0000256" key="1">
    <source>
        <dbReference type="SAM" id="MobiDB-lite"/>
    </source>
</evidence>
<protein>
    <recommendedName>
        <fullName evidence="2">Caspase family p10 domain-containing protein</fullName>
    </recommendedName>
</protein>
<dbReference type="SUPFAM" id="SSF52129">
    <property type="entry name" value="Caspase-like"/>
    <property type="match status" value="1"/>
</dbReference>
<keyword evidence="4" id="KW-1185">Reference proteome</keyword>
<evidence type="ECO:0000259" key="2">
    <source>
        <dbReference type="PROSITE" id="PS50207"/>
    </source>
</evidence>
<evidence type="ECO:0000313" key="3">
    <source>
        <dbReference type="EMBL" id="KAF6039057.1"/>
    </source>
</evidence>
<dbReference type="Gene3D" id="3.40.50.1460">
    <property type="match status" value="1"/>
</dbReference>
<dbReference type="GO" id="GO:0004197">
    <property type="term" value="F:cysteine-type endopeptidase activity"/>
    <property type="evidence" value="ECO:0007669"/>
    <property type="project" value="InterPro"/>
</dbReference>
<comment type="caution">
    <text evidence="3">The sequence shown here is derived from an EMBL/GenBank/DDBJ whole genome shotgun (WGS) entry which is preliminary data.</text>
</comment>
<name>A0A7J7KL28_BUGNE</name>
<dbReference type="InterPro" id="IPR029030">
    <property type="entry name" value="Caspase-like_dom_sf"/>
</dbReference>
<dbReference type="GO" id="GO:0006508">
    <property type="term" value="P:proteolysis"/>
    <property type="evidence" value="ECO:0007669"/>
    <property type="project" value="InterPro"/>
</dbReference>
<feature type="region of interest" description="Disordered" evidence="1">
    <location>
        <begin position="61"/>
        <end position="92"/>
    </location>
</feature>
<accession>A0A7J7KL28</accession>
<dbReference type="AlphaFoldDB" id="A0A7J7KL28"/>
<dbReference type="Pfam" id="PF00656">
    <property type="entry name" value="Peptidase_C14"/>
    <property type="match status" value="1"/>
</dbReference>
<evidence type="ECO:0000313" key="4">
    <source>
        <dbReference type="Proteomes" id="UP000593567"/>
    </source>
</evidence>
<dbReference type="InterPro" id="IPR002138">
    <property type="entry name" value="Pept_C14_p10"/>
</dbReference>
<feature type="domain" description="Caspase family p10" evidence="2">
    <location>
        <begin position="176"/>
        <end position="259"/>
    </location>
</feature>
<organism evidence="3 4">
    <name type="scientific">Bugula neritina</name>
    <name type="common">Brown bryozoan</name>
    <name type="synonym">Sertularia neritina</name>
    <dbReference type="NCBI Taxonomy" id="10212"/>
    <lineage>
        <taxon>Eukaryota</taxon>
        <taxon>Metazoa</taxon>
        <taxon>Spiralia</taxon>
        <taxon>Lophotrochozoa</taxon>
        <taxon>Bryozoa</taxon>
        <taxon>Gymnolaemata</taxon>
        <taxon>Cheilostomatida</taxon>
        <taxon>Flustrina</taxon>
        <taxon>Buguloidea</taxon>
        <taxon>Bugulidae</taxon>
        <taxon>Bugula</taxon>
    </lineage>
</organism>
<proteinExistence type="predicted"/>
<gene>
    <name evidence="3" type="ORF">EB796_002635</name>
</gene>
<sequence length="264" mass="29995">MKLSALSLLSQLDSVYTTRHKTTTLFYQMYSDRNGETLSEREADKLEKFVKELNLRGAKERLGNSAANSSQSDLPTSTITANDDLSDLSDDDENLYPDVEKVEEMKFIRLRLNPTCNPKIRQLFSNTNKRSDYGQRGIDRFDIGESQKEGESVSPPLAKVPGDKNAEAMNRLNYDDLLVVKSSMESFISKSHPECGSLMVRALVSSMYKHACHHDLYTIFKQVQTKVRKLCLEKNLESGGQLVVVWDTLTHMRKLYLFPGFNGH</sequence>
<reference evidence="3" key="1">
    <citation type="submission" date="2020-06" db="EMBL/GenBank/DDBJ databases">
        <title>Draft genome of Bugula neritina, a colonial animal packing powerful symbionts and potential medicines.</title>
        <authorList>
            <person name="Rayko M."/>
        </authorList>
    </citation>
    <scope>NUCLEOTIDE SEQUENCE [LARGE SCALE GENOMIC DNA]</scope>
    <source>
        <strain evidence="3">Kwan_BN1</strain>
    </source>
</reference>
<feature type="compositionally biased region" description="Polar residues" evidence="1">
    <location>
        <begin position="65"/>
        <end position="81"/>
    </location>
</feature>
<dbReference type="EMBL" id="VXIV02000310">
    <property type="protein sequence ID" value="KAF6039057.1"/>
    <property type="molecule type" value="Genomic_DNA"/>
</dbReference>